<reference evidence="2" key="1">
    <citation type="submission" date="2018-04" db="EMBL/GenBank/DDBJ databases">
        <authorList>
            <person name="Cornet L."/>
        </authorList>
    </citation>
    <scope>NUCLEOTIDE SEQUENCE [LARGE SCALE GENOMIC DNA]</scope>
</reference>
<organism evidence="1 2">
    <name type="scientific">Shackletoniella antarctica</name>
    <dbReference type="NCBI Taxonomy" id="268115"/>
    <lineage>
        <taxon>Bacteria</taxon>
        <taxon>Bacillati</taxon>
        <taxon>Cyanobacteriota</taxon>
        <taxon>Cyanophyceae</taxon>
        <taxon>Oculatellales</taxon>
        <taxon>Oculatellaceae</taxon>
        <taxon>Shackletoniella</taxon>
    </lineage>
</organism>
<gene>
    <name evidence="1" type="ORF">DCF17_07150</name>
</gene>
<dbReference type="InterPro" id="IPR003772">
    <property type="entry name" value="YceD"/>
</dbReference>
<reference evidence="1 2" key="2">
    <citation type="submission" date="2018-06" db="EMBL/GenBank/DDBJ databases">
        <title>Metagenomic assembly of (sub)arctic Cyanobacteria and their associated microbiome from non-axenic cultures.</title>
        <authorList>
            <person name="Baurain D."/>
        </authorList>
    </citation>
    <scope>NUCLEOTIDE SEQUENCE [LARGE SCALE GENOMIC DNA]</scope>
    <source>
        <strain evidence="1">ULC041bin1</strain>
    </source>
</reference>
<dbReference type="InterPro" id="IPR044985">
    <property type="entry name" value="YceD_plant"/>
</dbReference>
<comment type="caution">
    <text evidence="1">The sequence shown here is derived from an EMBL/GenBank/DDBJ whole genome shotgun (WGS) entry which is preliminary data.</text>
</comment>
<dbReference type="Pfam" id="PF02620">
    <property type="entry name" value="YceD"/>
    <property type="match status" value="1"/>
</dbReference>
<accession>A0A2W4YIX3</accession>
<dbReference type="PANTHER" id="PTHR37734:SF1">
    <property type="entry name" value="LARGE RIBOSOMAL RNA SUBUNIT ACCUMULATION PROTEIN YCED HOMOLOG 2, CHLOROPLASTIC"/>
    <property type="match status" value="1"/>
</dbReference>
<dbReference type="AlphaFoldDB" id="A0A2W4YIX3"/>
<name>A0A2W4YIX3_9CYAN</name>
<evidence type="ECO:0000313" key="1">
    <source>
        <dbReference type="EMBL" id="PZO42978.1"/>
    </source>
</evidence>
<proteinExistence type="predicted"/>
<dbReference type="Proteomes" id="UP000249081">
    <property type="component" value="Unassembled WGS sequence"/>
</dbReference>
<dbReference type="EMBL" id="QBMN01000036">
    <property type="protein sequence ID" value="PZO42978.1"/>
    <property type="molecule type" value="Genomic_DNA"/>
</dbReference>
<dbReference type="PANTHER" id="PTHR37734">
    <property type="entry name" value="LARGE RIBOSOMAL RNA SUBUNIT ACCUMULATION PROTEIN YCED HOMOLOG 2, CHLOROPLASTIC"/>
    <property type="match status" value="1"/>
</dbReference>
<sequence length="171" mass="19410">MEKVYIPQLLQQPEQTLAVDLNAHLADLETLTPVRGELTITHQGTYLEIKARAATIVTLTCDRCLQAYNHRVAIAPQELIWLEHEPDPATLPLEREVSVDDLFETMPPNGHFYPDTWIYEQICLALPQPQICDEDCPGIELRNQGTAAREPIDHRWAALTQLQQQLQPPDA</sequence>
<evidence type="ECO:0000313" key="2">
    <source>
        <dbReference type="Proteomes" id="UP000249081"/>
    </source>
</evidence>
<protein>
    <submittedName>
        <fullName evidence="1">Metal-binding protein</fullName>
    </submittedName>
</protein>